<dbReference type="Proteomes" id="UP000191089">
    <property type="component" value="Unassembled WGS sequence"/>
</dbReference>
<name>A0ABX3MFF8_9XANT</name>
<evidence type="ECO:0000313" key="1">
    <source>
        <dbReference type="EMBL" id="OOX21052.1"/>
    </source>
</evidence>
<organism evidence="1 2">
    <name type="scientific">Xanthomonas axonopodis pv. cajani</name>
    <dbReference type="NCBI Taxonomy" id="487827"/>
    <lineage>
        <taxon>Bacteria</taxon>
        <taxon>Pseudomonadati</taxon>
        <taxon>Pseudomonadota</taxon>
        <taxon>Gammaproteobacteria</taxon>
        <taxon>Lysobacterales</taxon>
        <taxon>Lysobacteraceae</taxon>
        <taxon>Xanthomonas</taxon>
    </lineage>
</organism>
<protein>
    <submittedName>
        <fullName evidence="1">Uncharacterized protein</fullName>
    </submittedName>
</protein>
<keyword evidence="2" id="KW-1185">Reference proteome</keyword>
<accession>A0ABX3MFF8</accession>
<proteinExistence type="predicted"/>
<sequence length="111" mass="12137">MLLDEPGKKRPLVRRVHSFFNDDILQCMVFHRQLGVHAFELAVLRLQVAKALHISGLHAVVLGLPDVVSRLGNAQLVTDILDLATALDLLQRGDDLALGELALRIVCLLGG</sequence>
<evidence type="ECO:0000313" key="2">
    <source>
        <dbReference type="Proteomes" id="UP000191089"/>
    </source>
</evidence>
<comment type="caution">
    <text evidence="1">The sequence shown here is derived from an EMBL/GenBank/DDBJ whole genome shotgun (WGS) entry which is preliminary data.</text>
</comment>
<gene>
    <name evidence="1" type="ORF">Xcaj_02870</name>
</gene>
<dbReference type="EMBL" id="LOKQ01000046">
    <property type="protein sequence ID" value="OOX21052.1"/>
    <property type="molecule type" value="Genomic_DNA"/>
</dbReference>
<reference evidence="1 2" key="1">
    <citation type="submission" date="2015-12" db="EMBL/GenBank/DDBJ databases">
        <authorList>
            <person name="Bansal K."/>
            <person name="Midha S."/>
            <person name="Patil P.B."/>
        </authorList>
    </citation>
    <scope>NUCLEOTIDE SEQUENCE [LARGE SCALE GENOMIC DNA]</scope>
    <source>
        <strain evidence="1 2">LMG558</strain>
    </source>
</reference>